<dbReference type="AlphaFoldDB" id="A0A146QFL4"/>
<evidence type="ECO:0000259" key="1">
    <source>
        <dbReference type="PROSITE" id="PS50878"/>
    </source>
</evidence>
<reference evidence="2" key="1">
    <citation type="submission" date="2015-01" db="EMBL/GenBank/DDBJ databases">
        <title>EvidentialGene: Evidence-directed Construction of Complete mRNA Transcriptomes without Genomes.</title>
        <authorList>
            <person name="Gilbert D.G."/>
        </authorList>
    </citation>
    <scope>NUCLEOTIDE SEQUENCE</scope>
</reference>
<dbReference type="Pfam" id="PF00078">
    <property type="entry name" value="RVT_1"/>
    <property type="match status" value="1"/>
</dbReference>
<dbReference type="PANTHER" id="PTHR33332">
    <property type="entry name" value="REVERSE TRANSCRIPTASE DOMAIN-CONTAINING PROTEIN"/>
    <property type="match status" value="1"/>
</dbReference>
<organism evidence="2">
    <name type="scientific">Fundulus heteroclitus</name>
    <name type="common">Killifish</name>
    <name type="synonym">Mummichog</name>
    <dbReference type="NCBI Taxonomy" id="8078"/>
    <lineage>
        <taxon>Eukaryota</taxon>
        <taxon>Metazoa</taxon>
        <taxon>Chordata</taxon>
        <taxon>Craniata</taxon>
        <taxon>Vertebrata</taxon>
        <taxon>Euteleostomi</taxon>
        <taxon>Actinopterygii</taxon>
        <taxon>Neopterygii</taxon>
        <taxon>Teleostei</taxon>
        <taxon>Neoteleostei</taxon>
        <taxon>Acanthomorphata</taxon>
        <taxon>Ovalentaria</taxon>
        <taxon>Atherinomorphae</taxon>
        <taxon>Cyprinodontiformes</taxon>
        <taxon>Fundulidae</taxon>
        <taxon>Fundulus</taxon>
    </lineage>
</organism>
<keyword evidence="2" id="KW-0695">RNA-directed DNA polymerase</keyword>
<dbReference type="EMBL" id="GCES01128981">
    <property type="protein sequence ID" value="JAQ57341.1"/>
    <property type="molecule type" value="Transcribed_RNA"/>
</dbReference>
<dbReference type="GO" id="GO:0003964">
    <property type="term" value="F:RNA-directed DNA polymerase activity"/>
    <property type="evidence" value="ECO:0007669"/>
    <property type="project" value="UniProtKB-KW"/>
</dbReference>
<proteinExistence type="predicted"/>
<keyword evidence="2" id="KW-0808">Transferase</keyword>
<dbReference type="SUPFAM" id="SSF56672">
    <property type="entry name" value="DNA/RNA polymerases"/>
    <property type="match status" value="1"/>
</dbReference>
<keyword evidence="2" id="KW-0548">Nucleotidyltransferase</keyword>
<feature type="domain" description="Reverse transcriptase" evidence="1">
    <location>
        <begin position="1"/>
        <end position="205"/>
    </location>
</feature>
<accession>A0A146QFL4</accession>
<dbReference type="CDD" id="cd01650">
    <property type="entry name" value="RT_nLTR_like"/>
    <property type="match status" value="1"/>
</dbReference>
<name>A0A146QFL4_FUNHE</name>
<dbReference type="EMBL" id="GCES01131280">
    <property type="protein sequence ID" value="JAQ55042.1"/>
    <property type="molecule type" value="Transcribed_RNA"/>
</dbReference>
<dbReference type="InterPro" id="IPR043502">
    <property type="entry name" value="DNA/RNA_pol_sf"/>
</dbReference>
<sequence>MQFGFRQNHSTETANCVFIETVKSLLDKTTCVGAVFLDFKKAFDTVDHQALLSKLTHFNFADDAIAWFKSYLSDRKQSVSVGGTMSSYLECPAGVPQGSILGPVLFSLYINDLPDVCQNVQFQMYADDAVIFTPAKSTQEASSVLTSALDNIQPWLLQSCLSLNKKKTVSMMFTKKNIKLERSNVFLGGVELELVEEFKYLGVTLDTTLSFKKHIKITANKIKYNIRNFKQIRSSMTISSAKMFLHSMIFSHIDYCITTYSLTGGTTLKPIEILFKKSLKIFDQKPLSFHQCNILEKYNMLKFENFIHFKNSSLIYKVLNGLAPPPLSTYIRPGRRICTRASSRGDLEIPHRRTTFGQTVLSVRGGHFWNSLPTNIRECPTYCTFKKHLKQFLKSSQSCTH</sequence>
<evidence type="ECO:0000313" key="2">
    <source>
        <dbReference type="EMBL" id="JAQ55042.1"/>
    </source>
</evidence>
<dbReference type="InterPro" id="IPR000477">
    <property type="entry name" value="RT_dom"/>
</dbReference>
<protein>
    <submittedName>
        <fullName evidence="2">Reverse transcriptase-like protein</fullName>
    </submittedName>
</protein>
<dbReference type="PROSITE" id="PS50878">
    <property type="entry name" value="RT_POL"/>
    <property type="match status" value="1"/>
</dbReference>